<dbReference type="EMBL" id="WHWC01000327">
    <property type="protein sequence ID" value="KAG8362706.1"/>
    <property type="molecule type" value="Genomic_DNA"/>
</dbReference>
<keyword evidence="6" id="KW-0812">Transmembrane</keyword>
<evidence type="ECO:0000259" key="7">
    <source>
        <dbReference type="PROSITE" id="PS51999"/>
    </source>
</evidence>
<evidence type="ECO:0000256" key="2">
    <source>
        <dbReference type="ARBA" id="ARBA00022771"/>
    </source>
</evidence>
<feature type="domain" description="GRF-type" evidence="7">
    <location>
        <begin position="15"/>
        <end position="53"/>
    </location>
</feature>
<keyword evidence="6" id="KW-1133">Transmembrane helix</keyword>
<dbReference type="Pfam" id="PF06839">
    <property type="entry name" value="Zn_ribbon_GRF"/>
    <property type="match status" value="1"/>
</dbReference>
<keyword evidence="3" id="KW-0862">Zinc</keyword>
<gene>
    <name evidence="8" type="ORF">BUALT_BualtUnG0048900</name>
</gene>
<feature type="transmembrane region" description="Helical" evidence="6">
    <location>
        <begin position="89"/>
        <end position="106"/>
    </location>
</feature>
<keyword evidence="1" id="KW-0479">Metal-binding</keyword>
<dbReference type="InterPro" id="IPR010666">
    <property type="entry name" value="Znf_GRF"/>
</dbReference>
<comment type="caution">
    <text evidence="8">The sequence shown here is derived from an EMBL/GenBank/DDBJ whole genome shotgun (WGS) entry which is preliminary data.</text>
</comment>
<evidence type="ECO:0000256" key="3">
    <source>
        <dbReference type="ARBA" id="ARBA00022833"/>
    </source>
</evidence>
<name>A0AAV6W089_9LAMI</name>
<evidence type="ECO:0000256" key="4">
    <source>
        <dbReference type="PROSITE-ProRule" id="PRU01343"/>
    </source>
</evidence>
<accession>A0AAV6W089</accession>
<evidence type="ECO:0000256" key="5">
    <source>
        <dbReference type="SAM" id="Coils"/>
    </source>
</evidence>
<keyword evidence="6" id="KW-0472">Membrane</keyword>
<keyword evidence="5" id="KW-0175">Coiled coil</keyword>
<organism evidence="8 9">
    <name type="scientific">Buddleja alternifolia</name>
    <dbReference type="NCBI Taxonomy" id="168488"/>
    <lineage>
        <taxon>Eukaryota</taxon>
        <taxon>Viridiplantae</taxon>
        <taxon>Streptophyta</taxon>
        <taxon>Embryophyta</taxon>
        <taxon>Tracheophyta</taxon>
        <taxon>Spermatophyta</taxon>
        <taxon>Magnoliopsida</taxon>
        <taxon>eudicotyledons</taxon>
        <taxon>Gunneridae</taxon>
        <taxon>Pentapetalae</taxon>
        <taxon>asterids</taxon>
        <taxon>lamiids</taxon>
        <taxon>Lamiales</taxon>
        <taxon>Scrophulariaceae</taxon>
        <taxon>Buddlejeae</taxon>
        <taxon>Buddleja</taxon>
    </lineage>
</organism>
<reference evidence="8" key="1">
    <citation type="submission" date="2019-10" db="EMBL/GenBank/DDBJ databases">
        <authorList>
            <person name="Zhang R."/>
            <person name="Pan Y."/>
            <person name="Wang J."/>
            <person name="Ma R."/>
            <person name="Yu S."/>
        </authorList>
    </citation>
    <scope>NUCLEOTIDE SEQUENCE</scope>
    <source>
        <strain evidence="8">LA-IB0</strain>
        <tissue evidence="8">Leaf</tissue>
    </source>
</reference>
<dbReference type="GO" id="GO:0008270">
    <property type="term" value="F:zinc ion binding"/>
    <property type="evidence" value="ECO:0007669"/>
    <property type="project" value="UniProtKB-KW"/>
</dbReference>
<dbReference type="Proteomes" id="UP000826271">
    <property type="component" value="Unassembled WGS sequence"/>
</dbReference>
<keyword evidence="2 4" id="KW-0863">Zinc-finger</keyword>
<dbReference type="PROSITE" id="PS51999">
    <property type="entry name" value="ZF_GRF"/>
    <property type="match status" value="1"/>
</dbReference>
<evidence type="ECO:0000313" key="8">
    <source>
        <dbReference type="EMBL" id="KAG8362706.1"/>
    </source>
</evidence>
<evidence type="ECO:0000313" key="9">
    <source>
        <dbReference type="Proteomes" id="UP000826271"/>
    </source>
</evidence>
<evidence type="ECO:0000256" key="1">
    <source>
        <dbReference type="ARBA" id="ARBA00022723"/>
    </source>
</evidence>
<protein>
    <recommendedName>
        <fullName evidence="7">GRF-type domain-containing protein</fullName>
    </recommendedName>
</protein>
<dbReference type="PANTHER" id="PTHR33248">
    <property type="entry name" value="ZINC ION-BINDING PROTEIN"/>
    <property type="match status" value="1"/>
</dbReference>
<sequence>MSHSSKNSNTRSRLCDCGHLGTVKTSWTNDNPGRRFLICERIECGKFKWWDPPMCSRSKPIIPGLLRRLNRHEDEMAKVELKMKKYKRACLILLSVLLLQLVWILFG</sequence>
<dbReference type="AlphaFoldDB" id="A0AAV6W089"/>
<feature type="coiled-coil region" evidence="5">
    <location>
        <begin position="62"/>
        <end position="89"/>
    </location>
</feature>
<keyword evidence="9" id="KW-1185">Reference proteome</keyword>
<proteinExistence type="predicted"/>
<evidence type="ECO:0000256" key="6">
    <source>
        <dbReference type="SAM" id="Phobius"/>
    </source>
</evidence>